<dbReference type="AlphaFoldDB" id="A0A8T2WHB7"/>
<keyword evidence="1" id="KW-1133">Transmembrane helix</keyword>
<keyword evidence="1" id="KW-0812">Transmembrane</keyword>
<evidence type="ECO:0000256" key="1">
    <source>
        <dbReference type="SAM" id="Phobius"/>
    </source>
</evidence>
<sequence length="63" mass="6972">ESKRLERNGDSRTVLIVPSPMMGVQGLIILGPSILSLADYVLPLFQAGDEDVAFNYWELPLLL</sequence>
<dbReference type="Proteomes" id="UP000807159">
    <property type="component" value="Chromosome 19"/>
</dbReference>
<organism evidence="2 3">
    <name type="scientific">Populus deltoides</name>
    <name type="common">Eastern poplar</name>
    <name type="synonym">Eastern cottonwood</name>
    <dbReference type="NCBI Taxonomy" id="3696"/>
    <lineage>
        <taxon>Eukaryota</taxon>
        <taxon>Viridiplantae</taxon>
        <taxon>Streptophyta</taxon>
        <taxon>Embryophyta</taxon>
        <taxon>Tracheophyta</taxon>
        <taxon>Spermatophyta</taxon>
        <taxon>Magnoliopsida</taxon>
        <taxon>eudicotyledons</taxon>
        <taxon>Gunneridae</taxon>
        <taxon>Pentapetalae</taxon>
        <taxon>rosids</taxon>
        <taxon>fabids</taxon>
        <taxon>Malpighiales</taxon>
        <taxon>Salicaceae</taxon>
        <taxon>Saliceae</taxon>
        <taxon>Populus</taxon>
    </lineage>
</organism>
<dbReference type="EMBL" id="JACEGQ020000019">
    <property type="protein sequence ID" value="KAH8480739.1"/>
    <property type="molecule type" value="Genomic_DNA"/>
</dbReference>
<protein>
    <submittedName>
        <fullName evidence="2">Uncharacterized protein</fullName>
    </submittedName>
</protein>
<gene>
    <name evidence="2" type="ORF">H0E87_030843</name>
</gene>
<accession>A0A8T2WHB7</accession>
<name>A0A8T2WHB7_POPDE</name>
<proteinExistence type="predicted"/>
<feature type="non-terminal residue" evidence="2">
    <location>
        <position position="1"/>
    </location>
</feature>
<evidence type="ECO:0000313" key="2">
    <source>
        <dbReference type="EMBL" id="KAH8480739.1"/>
    </source>
</evidence>
<evidence type="ECO:0000313" key="3">
    <source>
        <dbReference type="Proteomes" id="UP000807159"/>
    </source>
</evidence>
<reference evidence="2" key="1">
    <citation type="journal article" date="2021" name="J. Hered.">
        <title>Genome Assembly of Salicaceae Populus deltoides (Eastern Cottonwood) I-69 Based on Nanopore Sequencing and Hi-C Technologies.</title>
        <authorList>
            <person name="Bai S."/>
            <person name="Wu H."/>
            <person name="Zhang J."/>
            <person name="Pan Z."/>
            <person name="Zhao W."/>
            <person name="Li Z."/>
            <person name="Tong C."/>
        </authorList>
    </citation>
    <scope>NUCLEOTIDE SEQUENCE</scope>
    <source>
        <tissue evidence="2">Leaf</tissue>
    </source>
</reference>
<keyword evidence="3" id="KW-1185">Reference proteome</keyword>
<comment type="caution">
    <text evidence="2">The sequence shown here is derived from an EMBL/GenBank/DDBJ whole genome shotgun (WGS) entry which is preliminary data.</text>
</comment>
<keyword evidence="1" id="KW-0472">Membrane</keyword>
<feature type="transmembrane region" description="Helical" evidence="1">
    <location>
        <begin position="12"/>
        <end position="35"/>
    </location>
</feature>